<dbReference type="Proteomes" id="UP000664534">
    <property type="component" value="Unassembled WGS sequence"/>
</dbReference>
<feature type="region of interest" description="Disordered" evidence="1">
    <location>
        <begin position="1"/>
        <end position="48"/>
    </location>
</feature>
<gene>
    <name evidence="2" type="ORF">IMSHALPRED_004805</name>
</gene>
<evidence type="ECO:0000256" key="1">
    <source>
        <dbReference type="SAM" id="MobiDB-lite"/>
    </source>
</evidence>
<sequence>MGRQDPQLQTSDGSGDRPRVNASGSTSKYKPGDEVYLNEPGSRSLSGPYLISSVPKKGKYVLCFENGDKVKNGNEVSEGDLKKA</sequence>
<keyword evidence="3" id="KW-1185">Reference proteome</keyword>
<comment type="caution">
    <text evidence="2">The sequence shown here is derived from an EMBL/GenBank/DDBJ whole genome shotgun (WGS) entry which is preliminary data.</text>
</comment>
<evidence type="ECO:0000313" key="2">
    <source>
        <dbReference type="EMBL" id="CAF9920059.1"/>
    </source>
</evidence>
<dbReference type="OrthoDB" id="4725400at2759"/>
<organism evidence="2 3">
    <name type="scientific">Imshaugia aleurites</name>
    <dbReference type="NCBI Taxonomy" id="172621"/>
    <lineage>
        <taxon>Eukaryota</taxon>
        <taxon>Fungi</taxon>
        <taxon>Dikarya</taxon>
        <taxon>Ascomycota</taxon>
        <taxon>Pezizomycotina</taxon>
        <taxon>Lecanoromycetes</taxon>
        <taxon>OSLEUM clade</taxon>
        <taxon>Lecanoromycetidae</taxon>
        <taxon>Lecanorales</taxon>
        <taxon>Lecanorineae</taxon>
        <taxon>Parmeliaceae</taxon>
        <taxon>Imshaugia</taxon>
    </lineage>
</organism>
<protein>
    <submittedName>
        <fullName evidence="2">Uncharacterized protein</fullName>
    </submittedName>
</protein>
<proteinExistence type="predicted"/>
<dbReference type="EMBL" id="CAJPDT010000024">
    <property type="protein sequence ID" value="CAF9920059.1"/>
    <property type="molecule type" value="Genomic_DNA"/>
</dbReference>
<evidence type="ECO:0000313" key="3">
    <source>
        <dbReference type="Proteomes" id="UP000664534"/>
    </source>
</evidence>
<accession>A0A8H3F8R7</accession>
<feature type="compositionally biased region" description="Polar residues" evidence="1">
    <location>
        <begin position="1"/>
        <end position="13"/>
    </location>
</feature>
<reference evidence="2" key="1">
    <citation type="submission" date="2021-03" db="EMBL/GenBank/DDBJ databases">
        <authorList>
            <person name="Tagirdzhanova G."/>
        </authorList>
    </citation>
    <scope>NUCLEOTIDE SEQUENCE</scope>
</reference>
<name>A0A8H3F8R7_9LECA</name>
<dbReference type="AlphaFoldDB" id="A0A8H3F8R7"/>